<protein>
    <recommendedName>
        <fullName evidence="6">TauD/TfdA-like domain-containing protein</fullName>
    </recommendedName>
</protein>
<evidence type="ECO:0000256" key="2">
    <source>
        <dbReference type="ARBA" id="ARBA00022723"/>
    </source>
</evidence>
<reference evidence="7" key="1">
    <citation type="submission" date="2018-05" db="EMBL/GenBank/DDBJ databases">
        <authorList>
            <person name="Lanie J.A."/>
            <person name="Ng W.-L."/>
            <person name="Kazmierczak K.M."/>
            <person name="Andrzejewski T.M."/>
            <person name="Davidsen T.M."/>
            <person name="Wayne K.J."/>
            <person name="Tettelin H."/>
            <person name="Glass J.I."/>
            <person name="Rusch D."/>
            <person name="Podicherti R."/>
            <person name="Tsui H.-C.T."/>
            <person name="Winkler M.E."/>
        </authorList>
    </citation>
    <scope>NUCLEOTIDE SEQUENCE</scope>
</reference>
<keyword evidence="2" id="KW-0479">Metal-binding</keyword>
<evidence type="ECO:0000259" key="6">
    <source>
        <dbReference type="Pfam" id="PF02668"/>
    </source>
</evidence>
<dbReference type="AlphaFoldDB" id="A0A381RQA0"/>
<comment type="similarity">
    <text evidence="1">Belongs to the TfdA dioxygenase family.</text>
</comment>
<dbReference type="EMBL" id="UINC01002202">
    <property type="protein sequence ID" value="SUZ94086.1"/>
    <property type="molecule type" value="Genomic_DNA"/>
</dbReference>
<dbReference type="GO" id="GO:0006790">
    <property type="term" value="P:sulfur compound metabolic process"/>
    <property type="evidence" value="ECO:0007669"/>
    <property type="project" value="TreeGrafter"/>
</dbReference>
<gene>
    <name evidence="7" type="ORF">METZ01_LOCUS46940</name>
</gene>
<dbReference type="Pfam" id="PF02668">
    <property type="entry name" value="TauD"/>
    <property type="match status" value="1"/>
</dbReference>
<sequence length="293" mass="32997">MFNVRKADVDAQFEEIDQSYETLEVETLTPHIGAKVRGIDLSQSLTNEQARDVHQAWIDWKVLVFPDQHLNRDQHKAFARRWGKLHVHPMQPTYGGDEEILVVKTTRNSAYTSGDGWHTDVTCDPIPPLGSMLYVTETPTSGGGDTLFADMYLAYQMLSDPMKAFLDPLAAVHDGAGPYVGSYKSTPPDGGYPKSQHPVIATHPESGKKLLYVNPGFTTHIVGLGRSESSAVLDMLYRLIDSTPRLYCRVDWEPNTLAFWDNRCTQHHAVWDYWPNSRYGERVSIVGDRPPSH</sequence>
<evidence type="ECO:0000313" key="7">
    <source>
        <dbReference type="EMBL" id="SUZ94086.1"/>
    </source>
</evidence>
<dbReference type="InterPro" id="IPR042098">
    <property type="entry name" value="TauD-like_sf"/>
</dbReference>
<keyword evidence="3" id="KW-0223">Dioxygenase</keyword>
<evidence type="ECO:0000256" key="1">
    <source>
        <dbReference type="ARBA" id="ARBA00005896"/>
    </source>
</evidence>
<dbReference type="InterPro" id="IPR051323">
    <property type="entry name" value="AtsK-like"/>
</dbReference>
<dbReference type="GO" id="GO:0046872">
    <property type="term" value="F:metal ion binding"/>
    <property type="evidence" value="ECO:0007669"/>
    <property type="project" value="UniProtKB-KW"/>
</dbReference>
<dbReference type="PANTHER" id="PTHR30468:SF1">
    <property type="entry name" value="ALPHA-KETOGLUTARATE-DEPENDENT SULFONATE DIOXYGENASE"/>
    <property type="match status" value="1"/>
</dbReference>
<dbReference type="PANTHER" id="PTHR30468">
    <property type="entry name" value="ALPHA-KETOGLUTARATE-DEPENDENT SULFONATE DIOXYGENASE"/>
    <property type="match status" value="1"/>
</dbReference>
<organism evidence="7">
    <name type="scientific">marine metagenome</name>
    <dbReference type="NCBI Taxonomy" id="408172"/>
    <lineage>
        <taxon>unclassified sequences</taxon>
        <taxon>metagenomes</taxon>
        <taxon>ecological metagenomes</taxon>
    </lineage>
</organism>
<dbReference type="Gene3D" id="3.60.130.10">
    <property type="entry name" value="Clavaminate synthase-like"/>
    <property type="match status" value="1"/>
</dbReference>
<name>A0A381RQA0_9ZZZZ</name>
<evidence type="ECO:0000256" key="5">
    <source>
        <dbReference type="ARBA" id="ARBA00023004"/>
    </source>
</evidence>
<evidence type="ECO:0000256" key="3">
    <source>
        <dbReference type="ARBA" id="ARBA00022964"/>
    </source>
</evidence>
<keyword evidence="5" id="KW-0408">Iron</keyword>
<evidence type="ECO:0000256" key="4">
    <source>
        <dbReference type="ARBA" id="ARBA00023002"/>
    </source>
</evidence>
<dbReference type="GO" id="GO:0005737">
    <property type="term" value="C:cytoplasm"/>
    <property type="evidence" value="ECO:0007669"/>
    <property type="project" value="TreeGrafter"/>
</dbReference>
<accession>A0A381RQA0</accession>
<proteinExistence type="inferred from homology"/>
<dbReference type="SUPFAM" id="SSF51197">
    <property type="entry name" value="Clavaminate synthase-like"/>
    <property type="match status" value="1"/>
</dbReference>
<keyword evidence="4" id="KW-0560">Oxidoreductase</keyword>
<feature type="domain" description="TauD/TfdA-like" evidence="6">
    <location>
        <begin position="24"/>
        <end position="282"/>
    </location>
</feature>
<dbReference type="GO" id="GO:0000908">
    <property type="term" value="F:taurine dioxygenase activity"/>
    <property type="evidence" value="ECO:0007669"/>
    <property type="project" value="TreeGrafter"/>
</dbReference>
<dbReference type="InterPro" id="IPR003819">
    <property type="entry name" value="TauD/TfdA-like"/>
</dbReference>